<dbReference type="Proteomes" id="UP000031473">
    <property type="component" value="Unassembled WGS sequence"/>
</dbReference>
<comment type="caution">
    <text evidence="1">The sequence shown here is derived from an EMBL/GenBank/DDBJ whole genome shotgun (WGS) entry which is preliminary data.</text>
</comment>
<gene>
    <name evidence="1" type="ORF">OA86_00755</name>
</gene>
<evidence type="ECO:0000313" key="2">
    <source>
        <dbReference type="Proteomes" id="UP000031473"/>
    </source>
</evidence>
<name>A0A0C1D159_9FLAO</name>
<proteinExistence type="predicted"/>
<keyword evidence="2" id="KW-1185">Reference proteome</keyword>
<organism evidence="1 2">
    <name type="scientific">Kaistella jeonii</name>
    <dbReference type="NCBI Taxonomy" id="266749"/>
    <lineage>
        <taxon>Bacteria</taxon>
        <taxon>Pseudomonadati</taxon>
        <taxon>Bacteroidota</taxon>
        <taxon>Flavobacteriia</taxon>
        <taxon>Flavobacteriales</taxon>
        <taxon>Weeksellaceae</taxon>
        <taxon>Chryseobacterium group</taxon>
        <taxon>Kaistella</taxon>
    </lineage>
</organism>
<reference evidence="1 2" key="1">
    <citation type="submission" date="2014-10" db="EMBL/GenBank/DDBJ databases">
        <title>Kaistella jeonii genome.</title>
        <authorList>
            <person name="Clayton J.T."/>
            <person name="Newman J.D."/>
        </authorList>
    </citation>
    <scope>NUCLEOTIDE SEQUENCE [LARGE SCALE GENOMIC DNA]</scope>
    <source>
        <strain evidence="1 2">DSM 17048</strain>
    </source>
</reference>
<dbReference type="AlphaFoldDB" id="A0A0C1D159"/>
<protein>
    <submittedName>
        <fullName evidence="1">Uncharacterized protein</fullName>
    </submittedName>
</protein>
<sequence length="195" mass="21854">MIHARSKIIKIYSMKKLSLITGIIVLFFVTSCRDIVNSALDVLPPFEVPFTTTVDVPFAAISTTGYTQTPELPININLDAKIKEQNANFSINNLKSVKLSTLSLDYVSSQLGNKLDVIKNARIYVKAPNQADRLIATAYYNTNPNTITFTETDDEILEYFRTTQNSLIIEIRASKVTADQIKMKINSGFKIKVQL</sequence>
<dbReference type="PROSITE" id="PS51257">
    <property type="entry name" value="PROKAR_LIPOPROTEIN"/>
    <property type="match status" value="1"/>
</dbReference>
<dbReference type="EMBL" id="JSYL01000001">
    <property type="protein sequence ID" value="KIA90461.1"/>
    <property type="molecule type" value="Genomic_DNA"/>
</dbReference>
<evidence type="ECO:0000313" key="1">
    <source>
        <dbReference type="EMBL" id="KIA90461.1"/>
    </source>
</evidence>
<accession>A0A0C1D159</accession>